<dbReference type="Pfam" id="PF03922">
    <property type="entry name" value="OmpW"/>
    <property type="match status" value="1"/>
</dbReference>
<keyword evidence="1" id="KW-0732">Signal</keyword>
<dbReference type="Proteomes" id="UP001620408">
    <property type="component" value="Unassembled WGS sequence"/>
</dbReference>
<organism evidence="2 3">
    <name type="scientific">Dyella koreensis</name>
    <dbReference type="NCBI Taxonomy" id="311235"/>
    <lineage>
        <taxon>Bacteria</taxon>
        <taxon>Pseudomonadati</taxon>
        <taxon>Pseudomonadota</taxon>
        <taxon>Gammaproteobacteria</taxon>
        <taxon>Lysobacterales</taxon>
        <taxon>Rhodanobacteraceae</taxon>
        <taxon>Dyella</taxon>
    </lineage>
</organism>
<dbReference type="SUPFAM" id="SSF56925">
    <property type="entry name" value="OMPA-like"/>
    <property type="match status" value="1"/>
</dbReference>
<comment type="caution">
    <text evidence="2">The sequence shown here is derived from an EMBL/GenBank/DDBJ whole genome shotgun (WGS) entry which is preliminary data.</text>
</comment>
<dbReference type="PANTHER" id="PTHR36920">
    <property type="match status" value="1"/>
</dbReference>
<dbReference type="RefSeq" id="WP_379987307.1">
    <property type="nucleotide sequence ID" value="NZ_JADIKD010000004.1"/>
</dbReference>
<name>A0ABW8JYM9_9GAMM</name>
<evidence type="ECO:0000256" key="1">
    <source>
        <dbReference type="SAM" id="SignalP"/>
    </source>
</evidence>
<proteinExistence type="predicted"/>
<feature type="chain" id="PRO_5046914025" evidence="1">
    <location>
        <begin position="23"/>
        <end position="202"/>
    </location>
</feature>
<evidence type="ECO:0000313" key="2">
    <source>
        <dbReference type="EMBL" id="MFK2915747.1"/>
    </source>
</evidence>
<sequence>MKSLLPLLAVVSLGVAALPAHANDDAWVVRFGAHAVDPKSNNGTLAGMKAKVSGDLKPTASLEYLITPNWGAELLVAAPFRHNVRLNGTQVAVAHQLPPVLGVNYHFMTDRTVSPFVGLGVNYTRFFNIDGKGPLQGTRVSIDSSWGVAAHAGVDVKISPRWMITADVRWMDIGSDVHVNGTRVGHTTINPLAYGVSFGYRF</sequence>
<dbReference type="Gene3D" id="2.40.160.20">
    <property type="match status" value="1"/>
</dbReference>
<gene>
    <name evidence="2" type="ORF">ISS97_00615</name>
</gene>
<protein>
    <submittedName>
        <fullName evidence="2">OmpW family protein</fullName>
    </submittedName>
</protein>
<accession>A0ABW8JYM9</accession>
<feature type="signal peptide" evidence="1">
    <location>
        <begin position="1"/>
        <end position="22"/>
    </location>
</feature>
<dbReference type="PANTHER" id="PTHR36920:SF1">
    <property type="entry name" value="OUTER MEMBRANE PROTEIN W"/>
    <property type="match status" value="1"/>
</dbReference>
<keyword evidence="3" id="KW-1185">Reference proteome</keyword>
<dbReference type="InterPro" id="IPR005618">
    <property type="entry name" value="OMPW"/>
</dbReference>
<dbReference type="InterPro" id="IPR011250">
    <property type="entry name" value="OMP/PagP_B-barrel"/>
</dbReference>
<evidence type="ECO:0000313" key="3">
    <source>
        <dbReference type="Proteomes" id="UP001620408"/>
    </source>
</evidence>
<dbReference type="EMBL" id="JADIKD010000004">
    <property type="protein sequence ID" value="MFK2915747.1"/>
    <property type="molecule type" value="Genomic_DNA"/>
</dbReference>
<reference evidence="2 3" key="1">
    <citation type="submission" date="2020-10" db="EMBL/GenBank/DDBJ databases">
        <title>Phylogeny of dyella-like bacteria.</title>
        <authorList>
            <person name="Fu J."/>
        </authorList>
    </citation>
    <scope>NUCLEOTIDE SEQUENCE [LARGE SCALE GENOMIC DNA]</scope>
    <source>
        <strain evidence="2 3">BB4</strain>
    </source>
</reference>